<organism evidence="1 2">
    <name type="scientific">Aquirufa originis</name>
    <dbReference type="NCBI Taxonomy" id="3096514"/>
    <lineage>
        <taxon>Bacteria</taxon>
        <taxon>Pseudomonadati</taxon>
        <taxon>Bacteroidota</taxon>
        <taxon>Cytophagia</taxon>
        <taxon>Cytophagales</taxon>
        <taxon>Flectobacillaceae</taxon>
        <taxon>Aquirufa</taxon>
    </lineage>
</organism>
<dbReference type="RefSeq" id="WP_377978651.1">
    <property type="nucleotide sequence ID" value="NZ_JBBKXY010000002.1"/>
</dbReference>
<sequence length="96" mass="11201">MIRIDKIIEIAPYYVDCLFNTGELKRIEVLPLLLNHQHLDGIDQLKDHSIFEKALIGEMGELKWEKIILSPKDDSGKRWDYDISPEYAYEIGNILV</sequence>
<dbReference type="InterPro" id="IPR036782">
    <property type="entry name" value="NE0471-like_N"/>
</dbReference>
<proteinExistence type="predicted"/>
<keyword evidence="2" id="KW-1185">Reference proteome</keyword>
<reference evidence="1 2" key="1">
    <citation type="submission" date="2024-03" db="EMBL/GenBank/DDBJ databases">
        <title>Aquirufa genome sequencing.</title>
        <authorList>
            <person name="Pitt A."/>
            <person name="Hahn M.W."/>
        </authorList>
    </citation>
    <scope>NUCLEOTIDE SEQUENCE [LARGE SCALE GENOMIC DNA]</scope>
    <source>
        <strain evidence="1 2">KTFRIE-69F</strain>
    </source>
</reference>
<dbReference type="Proteomes" id="UP001598112">
    <property type="component" value="Unassembled WGS sequence"/>
</dbReference>
<accession>A0ABW6D5A0</accession>
<protein>
    <submittedName>
        <fullName evidence="1">Uncharacterized protein</fullName>
    </submittedName>
</protein>
<dbReference type="SUPFAM" id="SSF143880">
    <property type="entry name" value="NE0471 N-terminal domain-like"/>
    <property type="match status" value="1"/>
</dbReference>
<dbReference type="Gene3D" id="3.30.2020.10">
    <property type="entry name" value="NE0471-like N-terminal domain"/>
    <property type="match status" value="1"/>
</dbReference>
<evidence type="ECO:0000313" key="1">
    <source>
        <dbReference type="EMBL" id="MFD3293401.1"/>
    </source>
</evidence>
<evidence type="ECO:0000313" key="2">
    <source>
        <dbReference type="Proteomes" id="UP001598112"/>
    </source>
</evidence>
<comment type="caution">
    <text evidence="1">The sequence shown here is derived from an EMBL/GenBank/DDBJ whole genome shotgun (WGS) entry which is preliminary data.</text>
</comment>
<dbReference type="EMBL" id="JBBKXY010000002">
    <property type="protein sequence ID" value="MFD3293401.1"/>
    <property type="molecule type" value="Genomic_DNA"/>
</dbReference>
<name>A0ABW6D5A0_9BACT</name>
<gene>
    <name evidence="1" type="ORF">SKC35_06860</name>
</gene>